<accession>A0A5P2B5T2</accession>
<feature type="compositionally biased region" description="Acidic residues" evidence="1">
    <location>
        <begin position="15"/>
        <end position="24"/>
    </location>
</feature>
<name>A0A5P2B5T2_STRVZ</name>
<evidence type="ECO:0000313" key="2">
    <source>
        <dbReference type="EMBL" id="QES25128.1"/>
    </source>
</evidence>
<protein>
    <submittedName>
        <fullName evidence="2">Uncharacterized protein</fullName>
    </submittedName>
</protein>
<reference evidence="2 3" key="1">
    <citation type="submission" date="2018-05" db="EMBL/GenBank/DDBJ databases">
        <title>Streptomyces venezuelae.</title>
        <authorList>
            <person name="Kim W."/>
            <person name="Lee N."/>
            <person name="Cho B.-K."/>
        </authorList>
    </citation>
    <scope>NUCLEOTIDE SEQUENCE [LARGE SCALE GENOMIC DNA]</scope>
    <source>
        <strain evidence="2 3">ATCC 14583</strain>
    </source>
</reference>
<organism evidence="2 3">
    <name type="scientific">Streptomyces venezuelae</name>
    <dbReference type="NCBI Taxonomy" id="54571"/>
    <lineage>
        <taxon>Bacteria</taxon>
        <taxon>Bacillati</taxon>
        <taxon>Actinomycetota</taxon>
        <taxon>Actinomycetes</taxon>
        <taxon>Kitasatosporales</taxon>
        <taxon>Streptomycetaceae</taxon>
        <taxon>Streptomyces</taxon>
    </lineage>
</organism>
<sequence>MRHHQHDPAQTAAEEVLEEVEDAEERPVPDKRREHAKDGEAGDTLTPSPAAQEDIHEDKGGPGGSSRG</sequence>
<keyword evidence="3" id="KW-1185">Reference proteome</keyword>
<dbReference type="Proteomes" id="UP000323046">
    <property type="component" value="Chromosome"/>
</dbReference>
<proteinExistence type="predicted"/>
<dbReference type="AlphaFoldDB" id="A0A5P2B5T2"/>
<evidence type="ECO:0000256" key="1">
    <source>
        <dbReference type="SAM" id="MobiDB-lite"/>
    </source>
</evidence>
<evidence type="ECO:0000313" key="3">
    <source>
        <dbReference type="Proteomes" id="UP000323046"/>
    </source>
</evidence>
<dbReference type="EMBL" id="CP029193">
    <property type="protein sequence ID" value="QES25128.1"/>
    <property type="molecule type" value="Genomic_DNA"/>
</dbReference>
<feature type="compositionally biased region" description="Basic and acidic residues" evidence="1">
    <location>
        <begin position="25"/>
        <end position="40"/>
    </location>
</feature>
<feature type="region of interest" description="Disordered" evidence="1">
    <location>
        <begin position="1"/>
        <end position="68"/>
    </location>
</feature>
<dbReference type="RefSeq" id="WP_150163935.1">
    <property type="nucleotide sequence ID" value="NZ_CP029193.1"/>
</dbReference>
<gene>
    <name evidence="2" type="ORF">DEJ47_00410</name>
</gene>